<proteinExistence type="predicted"/>
<comment type="caution">
    <text evidence="2">The sequence shown here is derived from an EMBL/GenBank/DDBJ whole genome shotgun (WGS) entry which is preliminary data.</text>
</comment>
<dbReference type="EMBL" id="JAKRRX010000318">
    <property type="protein sequence ID" value="MCW8336641.1"/>
    <property type="molecule type" value="Genomic_DNA"/>
</dbReference>
<evidence type="ECO:0000259" key="1">
    <source>
        <dbReference type="Pfam" id="PF06114"/>
    </source>
</evidence>
<evidence type="ECO:0000313" key="2">
    <source>
        <dbReference type="EMBL" id="MCW8336641.1"/>
    </source>
</evidence>
<protein>
    <submittedName>
        <fullName evidence="2">ImmA/IrrE family metallo-endopeptidase</fullName>
    </submittedName>
</protein>
<dbReference type="AlphaFoldDB" id="A0A9X3HUG7"/>
<name>A0A9X3HUG7_9VIBR</name>
<dbReference type="Proteomes" id="UP001155586">
    <property type="component" value="Unassembled WGS sequence"/>
</dbReference>
<dbReference type="Gene3D" id="1.10.10.2910">
    <property type="match status" value="1"/>
</dbReference>
<accession>A0A9X3HUG7</accession>
<sequence>MMSREWLLLTEMEKNTIASFHNDFPVKVGALAKAFGIVVKSSTLAAGISGEIKKDERSGYVIRVNRHDVKARQRFTLAHEIAHFLLHKDSIGDGIVDDILYRSSLSDTMEAQANRLAADILMPMPYVNKKMAELSQYREEERIEKVASLLEVSITALKYRLGK</sequence>
<dbReference type="PANTHER" id="PTHR43236:SF2">
    <property type="entry name" value="BLL0069 PROTEIN"/>
    <property type="match status" value="1"/>
</dbReference>
<evidence type="ECO:0000313" key="3">
    <source>
        <dbReference type="Proteomes" id="UP001155586"/>
    </source>
</evidence>
<dbReference type="Pfam" id="PF06114">
    <property type="entry name" value="Peptidase_M78"/>
    <property type="match status" value="1"/>
</dbReference>
<gene>
    <name evidence="2" type="ORF">MD483_22805</name>
</gene>
<dbReference type="InterPro" id="IPR052345">
    <property type="entry name" value="Rad_response_metalloprotease"/>
</dbReference>
<feature type="domain" description="IrrE N-terminal-like" evidence="1">
    <location>
        <begin position="32"/>
        <end position="161"/>
    </location>
</feature>
<organism evidence="2 3">
    <name type="scientific">Vibrio paucivorans</name>
    <dbReference type="NCBI Taxonomy" id="2829489"/>
    <lineage>
        <taxon>Bacteria</taxon>
        <taxon>Pseudomonadati</taxon>
        <taxon>Pseudomonadota</taxon>
        <taxon>Gammaproteobacteria</taxon>
        <taxon>Vibrionales</taxon>
        <taxon>Vibrionaceae</taxon>
        <taxon>Vibrio</taxon>
    </lineage>
</organism>
<dbReference type="RefSeq" id="WP_265689715.1">
    <property type="nucleotide sequence ID" value="NZ_JAKRRX010000318.1"/>
</dbReference>
<reference evidence="2" key="1">
    <citation type="submission" date="2022-02" db="EMBL/GenBank/DDBJ databases">
        <title>Vibrio sp. nov., a new bacterium isolated from Bohai sea, China.</title>
        <authorList>
            <person name="Yuan Y."/>
        </authorList>
    </citation>
    <scope>NUCLEOTIDE SEQUENCE</scope>
    <source>
        <strain evidence="2">DBSS07</strain>
    </source>
</reference>
<keyword evidence="3" id="KW-1185">Reference proteome</keyword>
<dbReference type="PANTHER" id="PTHR43236">
    <property type="entry name" value="ANTITOXIN HIGA1"/>
    <property type="match status" value="1"/>
</dbReference>
<dbReference type="InterPro" id="IPR010359">
    <property type="entry name" value="IrrE_HExxH"/>
</dbReference>